<evidence type="ECO:0000256" key="2">
    <source>
        <dbReference type="ARBA" id="ARBA00004760"/>
    </source>
</evidence>
<comment type="pathway">
    <text evidence="3">Sphingolipid metabolism.</text>
</comment>
<evidence type="ECO:0000256" key="8">
    <source>
        <dbReference type="ARBA" id="ARBA00022801"/>
    </source>
</evidence>
<dbReference type="GO" id="GO:0046872">
    <property type="term" value="F:metal ion binding"/>
    <property type="evidence" value="ECO:0007669"/>
    <property type="project" value="UniProtKB-KW"/>
</dbReference>
<keyword evidence="11" id="KW-1133">Transmembrane helix</keyword>
<evidence type="ECO:0000256" key="1">
    <source>
        <dbReference type="ARBA" id="ARBA00004141"/>
    </source>
</evidence>
<feature type="domain" description="Endonuclease/exonuclease/phosphatase" evidence="14">
    <location>
        <begin position="30"/>
        <end position="192"/>
    </location>
</feature>
<evidence type="ECO:0000256" key="3">
    <source>
        <dbReference type="ARBA" id="ARBA00004991"/>
    </source>
</evidence>
<keyword evidence="9" id="KW-0460">Magnesium</keyword>
<keyword evidence="7" id="KW-0479">Metal-binding</keyword>
<dbReference type="GO" id="GO:0006665">
    <property type="term" value="P:sphingolipid metabolic process"/>
    <property type="evidence" value="ECO:0007669"/>
    <property type="project" value="UniProtKB-KW"/>
</dbReference>
<dbReference type="InterPro" id="IPR038772">
    <property type="entry name" value="Sph/SMPD2-like"/>
</dbReference>
<keyword evidence="6" id="KW-0812">Transmembrane</keyword>
<evidence type="ECO:0000256" key="12">
    <source>
        <dbReference type="ARBA" id="ARBA00023098"/>
    </source>
</evidence>
<evidence type="ECO:0000313" key="15">
    <source>
        <dbReference type="EMBL" id="KAA0202861.1"/>
    </source>
</evidence>
<reference evidence="15" key="2">
    <citation type="journal article" date="2018" name="Environ. Sci. Technol.">
        <title>The Toxicogenome of Hyalella azteca: A Model for Sediment Ecotoxicology and Evolutionary Toxicology.</title>
        <authorList>
            <person name="Poynton H.C."/>
            <person name="Hasenbein S."/>
            <person name="Benoit J.B."/>
            <person name="Sepulveda M.S."/>
            <person name="Poelchau M.F."/>
            <person name="Hughes D.S.T."/>
            <person name="Murali S.C."/>
            <person name="Chen S."/>
            <person name="Glastad K.M."/>
            <person name="Goodisman M.A.D."/>
            <person name="Werren J.H."/>
            <person name="Vineis J.H."/>
            <person name="Bowen J.L."/>
            <person name="Friedrich M."/>
            <person name="Jones J."/>
            <person name="Robertson H.M."/>
            <person name="Feyereisen R."/>
            <person name="Mechler-Hickson A."/>
            <person name="Mathers N."/>
            <person name="Lee C.E."/>
            <person name="Colbourne J.K."/>
            <person name="Biales A."/>
            <person name="Johnston J.S."/>
            <person name="Wellborn G.A."/>
            <person name="Rosendale A.J."/>
            <person name="Cridge A.G."/>
            <person name="Munoz-Torres M.C."/>
            <person name="Bain P.A."/>
            <person name="Manny A.R."/>
            <person name="Major K.M."/>
            <person name="Lambert F.N."/>
            <person name="Vulpe C.D."/>
            <person name="Tuck P."/>
            <person name="Blalock B.J."/>
            <person name="Lin Y.Y."/>
            <person name="Smith M.E."/>
            <person name="Ochoa-Acuna H."/>
            <person name="Chen M.M."/>
            <person name="Childers C.P."/>
            <person name="Qu J."/>
            <person name="Dugan S."/>
            <person name="Lee S.L."/>
            <person name="Chao H."/>
            <person name="Dinh H."/>
            <person name="Han Y."/>
            <person name="Doddapaneni H."/>
            <person name="Worley K.C."/>
            <person name="Muzny D.M."/>
            <person name="Gibbs R.A."/>
            <person name="Richards S."/>
        </authorList>
    </citation>
    <scope>NUCLEOTIDE SEQUENCE</scope>
    <source>
        <strain evidence="15">HAZT.00-mixed</strain>
        <tissue evidence="15">Whole organism</tissue>
    </source>
</reference>
<accession>A0A6A0HCB8</accession>
<keyword evidence="10" id="KW-0746">Sphingolipid metabolism</keyword>
<protein>
    <recommendedName>
        <fullName evidence="5">sphingomyelin phosphodiesterase</fullName>
        <ecNumber evidence="5">3.1.4.12</ecNumber>
    </recommendedName>
</protein>
<proteinExistence type="inferred from homology"/>
<dbReference type="EC" id="3.1.4.12" evidence="5"/>
<dbReference type="OrthoDB" id="387657at2759"/>
<dbReference type="GO" id="GO:0016020">
    <property type="term" value="C:membrane"/>
    <property type="evidence" value="ECO:0007669"/>
    <property type="project" value="UniProtKB-SubCell"/>
</dbReference>
<dbReference type="Gene3D" id="3.60.10.10">
    <property type="entry name" value="Endonuclease/exonuclease/phosphatase"/>
    <property type="match status" value="1"/>
</dbReference>
<gene>
    <name evidence="15" type="ORF">HAZT_HAZT005777</name>
</gene>
<keyword evidence="8" id="KW-0378">Hydrolase</keyword>
<reference evidence="15" key="3">
    <citation type="submission" date="2019-06" db="EMBL/GenBank/DDBJ databases">
        <authorList>
            <person name="Poynton C."/>
            <person name="Hasenbein S."/>
            <person name="Benoit J.B."/>
            <person name="Sepulveda M.S."/>
            <person name="Poelchau M.F."/>
            <person name="Murali S.C."/>
            <person name="Chen S."/>
            <person name="Glastad K.M."/>
            <person name="Werren J.H."/>
            <person name="Vineis J.H."/>
            <person name="Bowen J.L."/>
            <person name="Friedrich M."/>
            <person name="Jones J."/>
            <person name="Robertson H.M."/>
            <person name="Feyereisen R."/>
            <person name="Mechler-Hickson A."/>
            <person name="Mathers N."/>
            <person name="Lee C.E."/>
            <person name="Colbourne J.K."/>
            <person name="Biales A."/>
            <person name="Johnston J.S."/>
            <person name="Wellborn G.A."/>
            <person name="Rosendale A.J."/>
            <person name="Cridge A.G."/>
            <person name="Munoz-Torres M.C."/>
            <person name="Bain P.A."/>
            <person name="Manny A.R."/>
            <person name="Major K.M."/>
            <person name="Lambert F.N."/>
            <person name="Vulpe C.D."/>
            <person name="Tuck P."/>
            <person name="Blalock B.J."/>
            <person name="Lin Y.-Y."/>
            <person name="Smith M.E."/>
            <person name="Ochoa-Acuna H."/>
            <person name="Chen M.-J.M."/>
            <person name="Childers C.P."/>
            <person name="Qu J."/>
            <person name="Dugan S."/>
            <person name="Lee S.L."/>
            <person name="Chao H."/>
            <person name="Dinh H."/>
            <person name="Han Y."/>
            <person name="Doddapaneni H."/>
            <person name="Worley K.C."/>
            <person name="Muzny D.M."/>
            <person name="Gibbs R.A."/>
            <person name="Richards S."/>
        </authorList>
    </citation>
    <scope>NUCLEOTIDE SEQUENCE</scope>
    <source>
        <strain evidence="15">HAZT.00-mixed</strain>
        <tissue evidence="15">Whole organism</tissue>
    </source>
</reference>
<evidence type="ECO:0000256" key="5">
    <source>
        <dbReference type="ARBA" id="ARBA00012369"/>
    </source>
</evidence>
<dbReference type="Pfam" id="PF03372">
    <property type="entry name" value="Exo_endo_phos"/>
    <property type="match status" value="1"/>
</dbReference>
<comment type="caution">
    <text evidence="15">The sequence shown here is derived from an EMBL/GenBank/DDBJ whole genome shotgun (WGS) entry which is preliminary data.</text>
</comment>
<sequence length="205" mass="22867">MMVEEPAEDAAVLQETTVTEDKEIMIIRVLTLNIWGIPFVSKDREARISAICQQICSASEPFNFLFLQEVWSSQDYTTIAAKLKEVLPHSHFFYSGVVGAGLCIFSKSPLTSIHFHPWSVNGLPHKVYHGDWWGGKGVGFCRTQVNGINFILATTHVLDWCSSADSVVILGGDLNCEPHEVPYRLLRDNAQLRDAFFDAPNKAVA</sequence>
<comment type="subcellular location">
    <subcellularLocation>
        <location evidence="1">Membrane</location>
        <topology evidence="1">Multi-pass membrane protein</topology>
    </subcellularLocation>
</comment>
<dbReference type="EMBL" id="JQDR03002820">
    <property type="protein sequence ID" value="KAA0202861.1"/>
    <property type="molecule type" value="Genomic_DNA"/>
</dbReference>
<evidence type="ECO:0000259" key="14">
    <source>
        <dbReference type="Pfam" id="PF03372"/>
    </source>
</evidence>
<evidence type="ECO:0000256" key="10">
    <source>
        <dbReference type="ARBA" id="ARBA00022919"/>
    </source>
</evidence>
<name>A0A6A0HCB8_HYAAZ</name>
<evidence type="ECO:0000256" key="6">
    <source>
        <dbReference type="ARBA" id="ARBA00022692"/>
    </source>
</evidence>
<dbReference type="GO" id="GO:0004767">
    <property type="term" value="F:sphingomyelin phosphodiesterase activity"/>
    <property type="evidence" value="ECO:0007669"/>
    <property type="project" value="UniProtKB-EC"/>
</dbReference>
<evidence type="ECO:0000256" key="13">
    <source>
        <dbReference type="ARBA" id="ARBA00023136"/>
    </source>
</evidence>
<comment type="pathway">
    <text evidence="2">Lipid metabolism; sphingolipid metabolism.</text>
</comment>
<dbReference type="InterPro" id="IPR005135">
    <property type="entry name" value="Endo/exonuclease/phosphatase"/>
</dbReference>
<dbReference type="SUPFAM" id="SSF56219">
    <property type="entry name" value="DNase I-like"/>
    <property type="match status" value="1"/>
</dbReference>
<evidence type="ECO:0000256" key="7">
    <source>
        <dbReference type="ARBA" id="ARBA00022723"/>
    </source>
</evidence>
<dbReference type="PANTHER" id="PTHR16320:SF24">
    <property type="entry name" value="PHOSPHODIESTERASE, PUTATIVE-RELATED"/>
    <property type="match status" value="1"/>
</dbReference>
<dbReference type="Proteomes" id="UP000711488">
    <property type="component" value="Unassembled WGS sequence"/>
</dbReference>
<evidence type="ECO:0000256" key="11">
    <source>
        <dbReference type="ARBA" id="ARBA00022989"/>
    </source>
</evidence>
<evidence type="ECO:0000256" key="9">
    <source>
        <dbReference type="ARBA" id="ARBA00022842"/>
    </source>
</evidence>
<dbReference type="PANTHER" id="PTHR16320">
    <property type="entry name" value="SPHINGOMYELINASE FAMILY MEMBER"/>
    <property type="match status" value="1"/>
</dbReference>
<reference evidence="15" key="1">
    <citation type="submission" date="2014-08" db="EMBL/GenBank/DDBJ databases">
        <authorList>
            <person name="Murali S."/>
            <person name="Richards S."/>
            <person name="Bandaranaike D."/>
            <person name="Bellair M."/>
            <person name="Blankenburg K."/>
            <person name="Chao H."/>
            <person name="Dinh H."/>
            <person name="Doddapaneni H."/>
            <person name="Dugan-Rocha S."/>
            <person name="Elkadiri S."/>
            <person name="Gnanaolivu R."/>
            <person name="Hughes D."/>
            <person name="Lee S."/>
            <person name="Li M."/>
            <person name="Ming W."/>
            <person name="Munidasa M."/>
            <person name="Muniz J."/>
            <person name="Nguyen L."/>
            <person name="Osuji N."/>
            <person name="Pu L.-L."/>
            <person name="Puazo M."/>
            <person name="Skinner E."/>
            <person name="Qu C."/>
            <person name="Quiroz J."/>
            <person name="Raj R."/>
            <person name="Weissenberger G."/>
            <person name="Xin Y."/>
            <person name="Zou X."/>
            <person name="Han Y."/>
            <person name="Worley K."/>
            <person name="Muzny D."/>
            <person name="Gibbs R."/>
        </authorList>
    </citation>
    <scope>NUCLEOTIDE SEQUENCE</scope>
    <source>
        <strain evidence="15">HAZT.00-mixed</strain>
        <tissue evidence="15">Whole organism</tissue>
    </source>
</reference>
<comment type="similarity">
    <text evidence="4">Belongs to the neutral sphingomyelinase family.</text>
</comment>
<organism evidence="15">
    <name type="scientific">Hyalella azteca</name>
    <name type="common">Amphipod</name>
    <dbReference type="NCBI Taxonomy" id="294128"/>
    <lineage>
        <taxon>Eukaryota</taxon>
        <taxon>Metazoa</taxon>
        <taxon>Ecdysozoa</taxon>
        <taxon>Arthropoda</taxon>
        <taxon>Crustacea</taxon>
        <taxon>Multicrustacea</taxon>
        <taxon>Malacostraca</taxon>
        <taxon>Eumalacostraca</taxon>
        <taxon>Peracarida</taxon>
        <taxon>Amphipoda</taxon>
        <taxon>Senticaudata</taxon>
        <taxon>Talitrida</taxon>
        <taxon>Talitroidea</taxon>
        <taxon>Hyalellidae</taxon>
        <taxon>Hyalella</taxon>
    </lineage>
</organism>
<dbReference type="AlphaFoldDB" id="A0A6A0HCB8"/>
<keyword evidence="12" id="KW-0443">Lipid metabolism</keyword>
<keyword evidence="13" id="KW-0472">Membrane</keyword>
<dbReference type="InterPro" id="IPR036691">
    <property type="entry name" value="Endo/exonu/phosph_ase_sf"/>
</dbReference>
<evidence type="ECO:0000256" key="4">
    <source>
        <dbReference type="ARBA" id="ARBA00006335"/>
    </source>
</evidence>